<dbReference type="PANTHER" id="PTHR43267:SF1">
    <property type="entry name" value="TRNA THREONYLCARBAMOYLADENOSINE DEHYDRATASE"/>
    <property type="match status" value="1"/>
</dbReference>
<comment type="caution">
    <text evidence="2">The sequence shown here is derived from an EMBL/GenBank/DDBJ whole genome shotgun (WGS) entry which is preliminary data.</text>
</comment>
<dbReference type="InterPro" id="IPR045886">
    <property type="entry name" value="ThiF/MoeB/HesA"/>
</dbReference>
<evidence type="ECO:0000313" key="2">
    <source>
        <dbReference type="EMBL" id="MDP9729687.1"/>
    </source>
</evidence>
<protein>
    <submittedName>
        <fullName evidence="2">Proteasome lid subunit RPN8/RPN11</fullName>
    </submittedName>
</protein>
<dbReference type="GO" id="GO:0000502">
    <property type="term" value="C:proteasome complex"/>
    <property type="evidence" value="ECO:0007669"/>
    <property type="project" value="UniProtKB-KW"/>
</dbReference>
<dbReference type="PANTHER" id="PTHR43267">
    <property type="entry name" value="TRNA THREONYLCARBAMOYLADENOSINE DEHYDRATASE"/>
    <property type="match status" value="1"/>
</dbReference>
<dbReference type="RefSeq" id="WP_306955504.1">
    <property type="nucleotide sequence ID" value="NZ_JAURUO010000019.1"/>
</dbReference>
<keyword evidence="2" id="KW-0647">Proteasome</keyword>
<dbReference type="Gene3D" id="3.40.50.720">
    <property type="entry name" value="NAD(P)-binding Rossmann-like Domain"/>
    <property type="match status" value="1"/>
</dbReference>
<keyword evidence="3" id="KW-1185">Reference proteome</keyword>
<dbReference type="EMBL" id="JAURUO010000019">
    <property type="protein sequence ID" value="MDP9729687.1"/>
    <property type="molecule type" value="Genomic_DNA"/>
</dbReference>
<dbReference type="InterPro" id="IPR035985">
    <property type="entry name" value="Ubiquitin-activating_enz"/>
</dbReference>
<dbReference type="Pfam" id="PF00899">
    <property type="entry name" value="ThiF"/>
    <property type="match status" value="1"/>
</dbReference>
<sequence>MRYSMTFVSDDYEKLTAHLFGDSSVEQAAYLLCGISQTQSEVRFLVRTVVLVSPDTLKEQSDKHLSISSSSFVPVLKQAADRQECFFLVHSHPPGFEDFSSQDDLEEPKLFRTAYIRVGSGIHGSLVFSGRDTLSGRVWIDDGDELRPIPLNLIRIIGRRYEFLIPENGPAPQTVMPKRFFDRQIRAFGKDLQRLLENLHIGVVGCGGTGSAVIEQLARLGIGQMTIVDHDKVEDTNISRIHGSGLYDEGRSKVQVMEDMIKQIGFGTRVHVIEKKVIYESVARELRNCDLIFGCTDDQAGRMVLNELSIHYYIPLIDMGVMLDSHLGYLRSVLGRVTIVRPKANCLLCRQWIRMDLVAAELMVAELREQRVKEGYAPELEEKDPAVVSFTTAVATQSVMEMLHLITGYMGEDRDVRDILWRLDSTAYSFRPVPNSEGCSCTTYKKVGRGDRRQFLGMLFMAEPECEV</sequence>
<reference evidence="2 3" key="1">
    <citation type="submission" date="2023-07" db="EMBL/GenBank/DDBJ databases">
        <title>Genomic Encyclopedia of Type Strains, Phase IV (KMG-IV): sequencing the most valuable type-strain genomes for metagenomic binning, comparative biology and taxonomic classification.</title>
        <authorList>
            <person name="Goeker M."/>
        </authorList>
    </citation>
    <scope>NUCLEOTIDE SEQUENCE [LARGE SCALE GENOMIC DNA]</scope>
    <source>
        <strain evidence="2 3">DSM 25924</strain>
    </source>
</reference>
<evidence type="ECO:0000313" key="3">
    <source>
        <dbReference type="Proteomes" id="UP001229209"/>
    </source>
</evidence>
<gene>
    <name evidence="2" type="ORF">J2S04_002661</name>
</gene>
<accession>A0ABT9LZI0</accession>
<evidence type="ECO:0000259" key="1">
    <source>
        <dbReference type="Pfam" id="PF00899"/>
    </source>
</evidence>
<dbReference type="InterPro" id="IPR000594">
    <property type="entry name" value="ThiF_NAD_FAD-bd"/>
</dbReference>
<dbReference type="SUPFAM" id="SSF69572">
    <property type="entry name" value="Activating enzymes of the ubiquitin-like proteins"/>
    <property type="match status" value="1"/>
</dbReference>
<dbReference type="Proteomes" id="UP001229209">
    <property type="component" value="Unassembled WGS sequence"/>
</dbReference>
<feature type="domain" description="THIF-type NAD/FAD binding fold" evidence="1">
    <location>
        <begin position="181"/>
        <end position="435"/>
    </location>
</feature>
<proteinExistence type="predicted"/>
<name>A0ABT9LZI0_9BACL</name>
<organism evidence="2 3">
    <name type="scientific">Alicyclobacillus tolerans</name>
    <dbReference type="NCBI Taxonomy" id="90970"/>
    <lineage>
        <taxon>Bacteria</taxon>
        <taxon>Bacillati</taxon>
        <taxon>Bacillota</taxon>
        <taxon>Bacilli</taxon>
        <taxon>Bacillales</taxon>
        <taxon>Alicyclobacillaceae</taxon>
        <taxon>Alicyclobacillus</taxon>
    </lineage>
</organism>